<proteinExistence type="predicted"/>
<protein>
    <submittedName>
        <fullName evidence="2">Uncharacterized protein</fullName>
    </submittedName>
</protein>
<dbReference type="AlphaFoldDB" id="A0A8B3RZJ7"/>
<dbReference type="EMBL" id="JAREWH010000055">
    <property type="protein sequence ID" value="MDN3193910.1"/>
    <property type="molecule type" value="Genomic_DNA"/>
</dbReference>
<comment type="caution">
    <text evidence="2">The sequence shown here is derived from an EMBL/GenBank/DDBJ whole genome shotgun (WGS) entry which is preliminary data.</text>
</comment>
<dbReference type="EMBL" id="SEWT01000001">
    <property type="protein sequence ID" value="RYU35964.1"/>
    <property type="molecule type" value="Genomic_DNA"/>
</dbReference>
<name>A0A8B3RZJ7_ENTFL</name>
<evidence type="ECO:0000313" key="3">
    <source>
        <dbReference type="Proteomes" id="UP000292223"/>
    </source>
</evidence>
<reference evidence="1" key="3">
    <citation type="submission" date="2023-03" db="EMBL/GenBank/DDBJ databases">
        <authorList>
            <person name="Zajac M."/>
            <person name="Kwit R."/>
            <person name="Wasyl D."/>
        </authorList>
    </citation>
    <scope>NUCLEOTIDE SEQUENCE</scope>
    <source>
        <strain evidence="1">691B_2</strain>
    </source>
</reference>
<dbReference type="Proteomes" id="UP001173174">
    <property type="component" value="Unassembled WGS sequence"/>
</dbReference>
<gene>
    <name evidence="2" type="ORF">EU507_01575</name>
    <name evidence="1" type="ORF">P0E79_15695</name>
</gene>
<accession>A0A8B3RZJ7</accession>
<reference evidence="2 3" key="1">
    <citation type="submission" date="2019-02" db="EMBL/GenBank/DDBJ databases">
        <title>From farm to fork: dissemination of Tn554::fexA-optrA in linezolid-resistant Enterococcus faecalis clones from chicken feces and meat in Tunisia.</title>
        <authorList>
            <person name="Tedim A.P."/>
            <person name="Elghaieb H."/>
            <person name="Abbassi M.S."/>
            <person name="Novais C."/>
            <person name="Hassen A."/>
            <person name="Peixe L."/>
            <person name="Freitas A.R."/>
        </authorList>
    </citation>
    <scope>NUCLEOTIDE SEQUENCE [LARGE SCALE GENOMIC DNA]</scope>
    <source>
        <strain evidence="2 3">728T</strain>
    </source>
</reference>
<sequence length="128" mass="14766">MLGVETIEKKVMYGCVLTNLLGVSLVFNSPVEAEEVIQNDALVELQNEIGSQSVNPRNRAYVGWVVRYFHQYQTRATGNWAPNLHGYVYGKINVRNGYSANGWTYLGTTNNSNWFTIEHKFRQNYRVW</sequence>
<evidence type="ECO:0000313" key="2">
    <source>
        <dbReference type="EMBL" id="RYU35964.1"/>
    </source>
</evidence>
<dbReference type="RefSeq" id="WP_010816484.1">
    <property type="nucleotide sequence ID" value="NZ_AP026714.1"/>
</dbReference>
<organism evidence="2 3">
    <name type="scientific">Enterococcus faecalis</name>
    <name type="common">Streptococcus faecalis</name>
    <dbReference type="NCBI Taxonomy" id="1351"/>
    <lineage>
        <taxon>Bacteria</taxon>
        <taxon>Bacillati</taxon>
        <taxon>Bacillota</taxon>
        <taxon>Bacilli</taxon>
        <taxon>Lactobacillales</taxon>
        <taxon>Enterococcaceae</taxon>
        <taxon>Enterococcus</taxon>
    </lineage>
</organism>
<dbReference type="Proteomes" id="UP000292223">
    <property type="component" value="Unassembled WGS sequence"/>
</dbReference>
<evidence type="ECO:0000313" key="1">
    <source>
        <dbReference type="EMBL" id="MDN3193910.1"/>
    </source>
</evidence>
<reference evidence="1" key="2">
    <citation type="journal article" date="2023" name="Pathogens">
        <title>Prevalence of Enterococcus spp. and the Whole-Genome Characteristics of Enterococcus faecium and Enterococcus faecalis Strains Isolated from Free-Living Birds in Poland.</title>
        <authorList>
            <person name="Kwit R."/>
            <person name="Zajac M."/>
            <person name="Smialowska-Weglinska A."/>
            <person name="Skarzynska M."/>
            <person name="Bomba A."/>
            <person name="Lalak A."/>
            <person name="Skrzypiec E."/>
            <person name="Wojdat D."/>
            <person name="Koza W."/>
            <person name="Mikos-Wojewoda E."/>
            <person name="Pasim P."/>
            <person name="Skora M."/>
            <person name="Polak M."/>
            <person name="Wiacek J."/>
            <person name="Wasyl D."/>
        </authorList>
    </citation>
    <scope>NUCLEOTIDE SEQUENCE</scope>
    <source>
        <strain evidence="1">691B_2</strain>
    </source>
</reference>